<dbReference type="Proteomes" id="UP000625316">
    <property type="component" value="Unassembled WGS sequence"/>
</dbReference>
<dbReference type="EMBL" id="JADEXQ010000079">
    <property type="protein sequence ID" value="MBE9031874.1"/>
    <property type="molecule type" value="Genomic_DNA"/>
</dbReference>
<protein>
    <submittedName>
        <fullName evidence="1">Uncharacterized protein</fullName>
    </submittedName>
</protein>
<evidence type="ECO:0000313" key="1">
    <source>
        <dbReference type="EMBL" id="MBE9031874.1"/>
    </source>
</evidence>
<organism evidence="1 2">
    <name type="scientific">Romeriopsis navalis LEGE 11480</name>
    <dbReference type="NCBI Taxonomy" id="2777977"/>
    <lineage>
        <taxon>Bacteria</taxon>
        <taxon>Bacillati</taxon>
        <taxon>Cyanobacteriota</taxon>
        <taxon>Cyanophyceae</taxon>
        <taxon>Leptolyngbyales</taxon>
        <taxon>Leptolyngbyaceae</taxon>
        <taxon>Romeriopsis</taxon>
        <taxon>Romeriopsis navalis</taxon>
    </lineage>
</organism>
<name>A0A928VTC9_9CYAN</name>
<accession>A0A928VTC9</accession>
<gene>
    <name evidence="1" type="ORF">IQ266_19245</name>
</gene>
<reference evidence="1" key="1">
    <citation type="submission" date="2020-10" db="EMBL/GenBank/DDBJ databases">
        <authorList>
            <person name="Castelo-Branco R."/>
            <person name="Eusebio N."/>
            <person name="Adriana R."/>
            <person name="Vieira A."/>
            <person name="Brugerolle De Fraissinette N."/>
            <person name="Rezende De Castro R."/>
            <person name="Schneider M.P."/>
            <person name="Vasconcelos V."/>
            <person name="Leao P.N."/>
        </authorList>
    </citation>
    <scope>NUCLEOTIDE SEQUENCE</scope>
    <source>
        <strain evidence="1">LEGE 11480</strain>
    </source>
</reference>
<keyword evidence="2" id="KW-1185">Reference proteome</keyword>
<dbReference type="RefSeq" id="WP_264326701.1">
    <property type="nucleotide sequence ID" value="NZ_JADEXQ010000079.1"/>
</dbReference>
<proteinExistence type="predicted"/>
<evidence type="ECO:0000313" key="2">
    <source>
        <dbReference type="Proteomes" id="UP000625316"/>
    </source>
</evidence>
<comment type="caution">
    <text evidence="1">The sequence shown here is derived from an EMBL/GenBank/DDBJ whole genome shotgun (WGS) entry which is preliminary data.</text>
</comment>
<sequence>MNFSHQYQELRPSRLKLNTMALKKNWMLKSHRRRSLLPSLLTLTIATPAVATITPGNYGPLDLAYDPVTQAISSHFSPATAAGKFQCRFFITGSPTRPNTYRITSWLWGTHDGTGNGTLTASQRNGIPTVQIKLDREYGGCWNATSLRFKSVATLNFRTTKKIAIDSHHWRAPSALPLLSQRKIPHAELCNQRRCGETLGPTIALFPGGVRGPSRNYSRLD</sequence>
<dbReference type="AlphaFoldDB" id="A0A928VTC9"/>